<dbReference type="Proteomes" id="UP000324705">
    <property type="component" value="Chromosome 4A"/>
</dbReference>
<evidence type="ECO:0000256" key="1">
    <source>
        <dbReference type="SAM" id="MobiDB-lite"/>
    </source>
</evidence>
<feature type="region of interest" description="Disordered" evidence="1">
    <location>
        <begin position="1"/>
        <end position="104"/>
    </location>
</feature>
<dbReference type="AlphaFoldDB" id="A0A9R0SAG5"/>
<evidence type="ECO:0000313" key="2">
    <source>
        <dbReference type="EMBL" id="VAH91351.1"/>
    </source>
</evidence>
<feature type="compositionally biased region" description="Basic and acidic residues" evidence="1">
    <location>
        <begin position="55"/>
        <end position="77"/>
    </location>
</feature>
<name>A0A9R0SAG5_TRITD</name>
<dbReference type="Gramene" id="TRITD4Av1G095790.1">
    <property type="protein sequence ID" value="TRITD4Av1G095790.1"/>
    <property type="gene ID" value="TRITD4Av1G095790"/>
</dbReference>
<proteinExistence type="predicted"/>
<dbReference type="EMBL" id="LT934117">
    <property type="protein sequence ID" value="VAH91351.1"/>
    <property type="molecule type" value="Genomic_DNA"/>
</dbReference>
<protein>
    <submittedName>
        <fullName evidence="2">Uncharacterized protein</fullName>
    </submittedName>
</protein>
<keyword evidence="3" id="KW-1185">Reference proteome</keyword>
<gene>
    <name evidence="2" type="ORF">TRITD_4Av1G095790</name>
</gene>
<dbReference type="OMA" id="WVGRVGC"/>
<sequence>MGCRRWWWSDARSREVGGRAVPGARKEVGARRRRDPRRLGAGSKEGGGGEESPGSEEKVGCGRRREPGGDGDGRRQEPGSGRGPAVSGAVRGWGQSRAGSQKKVRSGWVGRVGCFFVFLVQ</sequence>
<accession>A0A9R0SAG5</accession>
<organism evidence="2 3">
    <name type="scientific">Triticum turgidum subsp. durum</name>
    <name type="common">Durum wheat</name>
    <name type="synonym">Triticum durum</name>
    <dbReference type="NCBI Taxonomy" id="4567"/>
    <lineage>
        <taxon>Eukaryota</taxon>
        <taxon>Viridiplantae</taxon>
        <taxon>Streptophyta</taxon>
        <taxon>Embryophyta</taxon>
        <taxon>Tracheophyta</taxon>
        <taxon>Spermatophyta</taxon>
        <taxon>Magnoliopsida</taxon>
        <taxon>Liliopsida</taxon>
        <taxon>Poales</taxon>
        <taxon>Poaceae</taxon>
        <taxon>BOP clade</taxon>
        <taxon>Pooideae</taxon>
        <taxon>Triticodae</taxon>
        <taxon>Triticeae</taxon>
        <taxon>Triticinae</taxon>
        <taxon>Triticum</taxon>
    </lineage>
</organism>
<evidence type="ECO:0000313" key="3">
    <source>
        <dbReference type="Proteomes" id="UP000324705"/>
    </source>
</evidence>
<reference evidence="2 3" key="1">
    <citation type="submission" date="2017-09" db="EMBL/GenBank/DDBJ databases">
        <authorList>
            <consortium name="International Durum Wheat Genome Sequencing Consortium (IDWGSC)"/>
            <person name="Milanesi L."/>
        </authorList>
    </citation>
    <scope>NUCLEOTIDE SEQUENCE [LARGE SCALE GENOMIC DNA]</scope>
    <source>
        <strain evidence="3">cv. Svevo</strain>
    </source>
</reference>